<dbReference type="PANTHER" id="PTHR48050:SF13">
    <property type="entry name" value="STEROL 3-BETA-GLUCOSYLTRANSFERASE UGT80A2"/>
    <property type="match status" value="1"/>
</dbReference>
<dbReference type="GO" id="GO:0033072">
    <property type="term" value="P:vancomycin biosynthetic process"/>
    <property type="evidence" value="ECO:0007669"/>
    <property type="project" value="UniProtKB-ARBA"/>
</dbReference>
<sequence>MANIVITTHWTDGDVLPFIKIGSELRKRGHRVTLITHCYYKNMAKSQGLDFEAWDSPEQHRQMLEDMKEELDPLRNPCALERYKKKYESIEVRLREFKKVIAHCNTTDTVLVAKNRSSVAAYLAAEKLNIPLVCVFMAPSEMLSMVSYEMMLGKLLANELNLLRKELNLAPVKSWLAWQSSPKRQIALWPDWFAEPIEEWPAEVINVGFPLSYNERFDNLPPDLMEDLLGDEAPVVITGGTSKTIRPEFYPLCVETCRLSGRKGILVTRYEELLPKELPDKVKWFRELPLNKIFPYTSAVIHHGGMGTLSGAIAAGVPQLVLPYYLDRPYNALCLKKLGIAEYLPPIKWKPEIMVDALQKITASSFRERCKLFSKKVSLQNTMNEICCLIEETVNNEEFLLKDISLLQTT</sequence>
<gene>
    <name evidence="3" type="ORF">M972_112672</name>
</gene>
<dbReference type="GO" id="GO:0016758">
    <property type="term" value="F:hexosyltransferase activity"/>
    <property type="evidence" value="ECO:0007669"/>
    <property type="project" value="InterPro"/>
</dbReference>
<dbReference type="GO" id="GO:0005975">
    <property type="term" value="P:carbohydrate metabolic process"/>
    <property type="evidence" value="ECO:0007669"/>
    <property type="project" value="InterPro"/>
</dbReference>
<dbReference type="InterPro" id="IPR002213">
    <property type="entry name" value="UDP_glucos_trans"/>
</dbReference>
<name>A0AB36TJ49_ACETH</name>
<feature type="domain" description="Erythromycin biosynthesis protein CIII-like C-terminal" evidence="2">
    <location>
        <begin position="276"/>
        <end position="370"/>
    </location>
</feature>
<feature type="domain" description="Glycosyltransferase family 28 N-terminal" evidence="1">
    <location>
        <begin position="4"/>
        <end position="133"/>
    </location>
</feature>
<dbReference type="InterPro" id="IPR010610">
    <property type="entry name" value="EryCIII-like_C"/>
</dbReference>
<reference evidence="3 4" key="1">
    <citation type="submission" date="2017-09" db="EMBL/GenBank/DDBJ databases">
        <title>Evaluation of Pacific Biosciences Sequencing Technology to Finishing C. thermocellum Genome Sequences.</title>
        <authorList>
            <person name="Brown S."/>
        </authorList>
    </citation>
    <scope>NUCLEOTIDE SEQUENCE [LARGE SCALE GENOMIC DNA]</scope>
    <source>
        <strain evidence="3 4">AD2</strain>
    </source>
</reference>
<dbReference type="Pfam" id="PF03033">
    <property type="entry name" value="Glyco_transf_28"/>
    <property type="match status" value="1"/>
</dbReference>
<dbReference type="RefSeq" id="WP_003519302.1">
    <property type="nucleotide sequence ID" value="NZ_CP013828.1"/>
</dbReference>
<accession>A0AB36TJ49</accession>
<dbReference type="EMBL" id="PDBW01000001">
    <property type="protein sequence ID" value="PFH03853.1"/>
    <property type="molecule type" value="Genomic_DNA"/>
</dbReference>
<proteinExistence type="predicted"/>
<dbReference type="Proteomes" id="UP000223596">
    <property type="component" value="Unassembled WGS sequence"/>
</dbReference>
<organism evidence="3 4">
    <name type="scientific">Acetivibrio thermocellus AD2</name>
    <dbReference type="NCBI Taxonomy" id="1138384"/>
    <lineage>
        <taxon>Bacteria</taxon>
        <taxon>Bacillati</taxon>
        <taxon>Bacillota</taxon>
        <taxon>Clostridia</taxon>
        <taxon>Eubacteriales</taxon>
        <taxon>Oscillospiraceae</taxon>
        <taxon>Acetivibrio</taxon>
    </lineage>
</organism>
<dbReference type="InterPro" id="IPR004276">
    <property type="entry name" value="GlycoTrans_28_N"/>
</dbReference>
<evidence type="ECO:0000259" key="1">
    <source>
        <dbReference type="Pfam" id="PF03033"/>
    </source>
</evidence>
<evidence type="ECO:0000313" key="3">
    <source>
        <dbReference type="EMBL" id="PFH03853.1"/>
    </source>
</evidence>
<evidence type="ECO:0000313" key="4">
    <source>
        <dbReference type="Proteomes" id="UP000223596"/>
    </source>
</evidence>
<dbReference type="Pfam" id="PF06722">
    <property type="entry name" value="EryCIII-like_C"/>
    <property type="match status" value="1"/>
</dbReference>
<dbReference type="PANTHER" id="PTHR48050">
    <property type="entry name" value="STEROL 3-BETA-GLUCOSYLTRANSFERASE"/>
    <property type="match status" value="1"/>
</dbReference>
<comment type="caution">
    <text evidence="3">The sequence shown here is derived from an EMBL/GenBank/DDBJ whole genome shotgun (WGS) entry which is preliminary data.</text>
</comment>
<evidence type="ECO:0000259" key="2">
    <source>
        <dbReference type="Pfam" id="PF06722"/>
    </source>
</evidence>
<dbReference type="InterPro" id="IPR050426">
    <property type="entry name" value="Glycosyltransferase_28"/>
</dbReference>
<dbReference type="GO" id="GO:0008194">
    <property type="term" value="F:UDP-glycosyltransferase activity"/>
    <property type="evidence" value="ECO:0007669"/>
    <property type="project" value="InterPro"/>
</dbReference>
<protein>
    <submittedName>
        <fullName evidence="3">UDP:flavonoid glycosyltransferase YjiC (YdhE family)</fullName>
    </submittedName>
</protein>
<dbReference type="Gene3D" id="3.40.50.2000">
    <property type="entry name" value="Glycogen Phosphorylase B"/>
    <property type="match status" value="2"/>
</dbReference>
<dbReference type="CDD" id="cd03784">
    <property type="entry name" value="GT1_Gtf-like"/>
    <property type="match status" value="1"/>
</dbReference>
<dbReference type="AlphaFoldDB" id="A0AB36TJ49"/>
<dbReference type="SUPFAM" id="SSF53756">
    <property type="entry name" value="UDP-Glycosyltransferase/glycogen phosphorylase"/>
    <property type="match status" value="1"/>
</dbReference>